<protein>
    <submittedName>
        <fullName evidence="1">Uncharacterized protein</fullName>
    </submittedName>
</protein>
<dbReference type="EMBL" id="GBRH01281717">
    <property type="protein sequence ID" value="JAD16178.1"/>
    <property type="molecule type" value="Transcribed_RNA"/>
</dbReference>
<proteinExistence type="predicted"/>
<name>A0A0A8XTU9_ARUDO</name>
<organism evidence="1">
    <name type="scientific">Arundo donax</name>
    <name type="common">Giant reed</name>
    <name type="synonym">Donax arundinaceus</name>
    <dbReference type="NCBI Taxonomy" id="35708"/>
    <lineage>
        <taxon>Eukaryota</taxon>
        <taxon>Viridiplantae</taxon>
        <taxon>Streptophyta</taxon>
        <taxon>Embryophyta</taxon>
        <taxon>Tracheophyta</taxon>
        <taxon>Spermatophyta</taxon>
        <taxon>Magnoliopsida</taxon>
        <taxon>Liliopsida</taxon>
        <taxon>Poales</taxon>
        <taxon>Poaceae</taxon>
        <taxon>PACMAD clade</taxon>
        <taxon>Arundinoideae</taxon>
        <taxon>Arundineae</taxon>
        <taxon>Arundo</taxon>
    </lineage>
</organism>
<dbReference type="AlphaFoldDB" id="A0A0A8XTU9"/>
<dbReference type="EMBL" id="GBRH01220881">
    <property type="protein sequence ID" value="JAD77014.1"/>
    <property type="molecule type" value="Transcribed_RNA"/>
</dbReference>
<reference evidence="1" key="2">
    <citation type="journal article" date="2015" name="Data Brief">
        <title>Shoot transcriptome of the giant reed, Arundo donax.</title>
        <authorList>
            <person name="Barrero R.A."/>
            <person name="Guerrero F.D."/>
            <person name="Moolhuijzen P."/>
            <person name="Goolsby J.A."/>
            <person name="Tidwell J."/>
            <person name="Bellgard S.E."/>
            <person name="Bellgard M.I."/>
        </authorList>
    </citation>
    <scope>NUCLEOTIDE SEQUENCE</scope>
    <source>
        <tissue evidence="1">Shoot tissue taken approximately 20 cm above the soil surface</tissue>
    </source>
</reference>
<sequence length="32" mass="3527">MFLCHVFGSINDVSCAFSVCTNSIQHMDCICT</sequence>
<reference evidence="1" key="1">
    <citation type="submission" date="2014-09" db="EMBL/GenBank/DDBJ databases">
        <authorList>
            <person name="Magalhaes I.L.F."/>
            <person name="Oliveira U."/>
            <person name="Santos F.R."/>
            <person name="Vidigal T.H.D.A."/>
            <person name="Brescovit A.D."/>
            <person name="Santos A.J."/>
        </authorList>
    </citation>
    <scope>NUCLEOTIDE SEQUENCE</scope>
    <source>
        <tissue evidence="1">Shoot tissue taken approximately 20 cm above the soil surface</tissue>
    </source>
</reference>
<accession>A0A0A8XTU9</accession>
<evidence type="ECO:0000313" key="1">
    <source>
        <dbReference type="EMBL" id="JAD16178.1"/>
    </source>
</evidence>